<sequence>MVMAEVDTHRIGNHTVMREFILLGFPNLCTFLPRWTKLLLVCCTSSFLPKKTVYIWAMITKRTIRTMNVVFLYWKHTLN</sequence>
<accession>A0A151NL22</accession>
<evidence type="ECO:0000313" key="1">
    <source>
        <dbReference type="EMBL" id="KYO37494.1"/>
    </source>
</evidence>
<proteinExistence type="predicted"/>
<dbReference type="Proteomes" id="UP000050525">
    <property type="component" value="Unassembled WGS sequence"/>
</dbReference>
<evidence type="ECO:0000313" key="2">
    <source>
        <dbReference type="Proteomes" id="UP000050525"/>
    </source>
</evidence>
<name>A0A151NL22_ALLMI</name>
<comment type="caution">
    <text evidence="1">The sequence shown here is derived from an EMBL/GenBank/DDBJ whole genome shotgun (WGS) entry which is preliminary data.</text>
</comment>
<dbReference type="EMBL" id="AKHW03002692">
    <property type="protein sequence ID" value="KYO37494.1"/>
    <property type="molecule type" value="Genomic_DNA"/>
</dbReference>
<gene>
    <name evidence="1" type="ORF">Y1Q_0015238</name>
</gene>
<reference evidence="1 2" key="1">
    <citation type="journal article" date="2012" name="Genome Biol.">
        <title>Sequencing three crocodilian genomes to illuminate the evolution of archosaurs and amniotes.</title>
        <authorList>
            <person name="St John J.A."/>
            <person name="Braun E.L."/>
            <person name="Isberg S.R."/>
            <person name="Miles L.G."/>
            <person name="Chong A.Y."/>
            <person name="Gongora J."/>
            <person name="Dalzell P."/>
            <person name="Moran C."/>
            <person name="Bed'hom B."/>
            <person name="Abzhanov A."/>
            <person name="Burgess S.C."/>
            <person name="Cooksey A.M."/>
            <person name="Castoe T.A."/>
            <person name="Crawford N.G."/>
            <person name="Densmore L.D."/>
            <person name="Drew J.C."/>
            <person name="Edwards S.V."/>
            <person name="Faircloth B.C."/>
            <person name="Fujita M.K."/>
            <person name="Greenwold M.J."/>
            <person name="Hoffmann F.G."/>
            <person name="Howard J.M."/>
            <person name="Iguchi T."/>
            <person name="Janes D.E."/>
            <person name="Khan S.Y."/>
            <person name="Kohno S."/>
            <person name="de Koning A.J."/>
            <person name="Lance S.L."/>
            <person name="McCarthy F.M."/>
            <person name="McCormack J.E."/>
            <person name="Merchant M.E."/>
            <person name="Peterson D.G."/>
            <person name="Pollock D.D."/>
            <person name="Pourmand N."/>
            <person name="Raney B.J."/>
            <person name="Roessler K.A."/>
            <person name="Sanford J.R."/>
            <person name="Sawyer R.H."/>
            <person name="Schmidt C.J."/>
            <person name="Triplett E.W."/>
            <person name="Tuberville T.D."/>
            <person name="Venegas-Anaya M."/>
            <person name="Howard J.T."/>
            <person name="Jarvis E.D."/>
            <person name="Guillette L.J.Jr."/>
            <person name="Glenn T.C."/>
            <person name="Green R.E."/>
            <person name="Ray D.A."/>
        </authorList>
    </citation>
    <scope>NUCLEOTIDE SEQUENCE [LARGE SCALE GENOMIC DNA]</scope>
    <source>
        <strain evidence="1">KSC_2009_1</strain>
    </source>
</reference>
<protein>
    <submittedName>
        <fullName evidence="1">Uncharacterized protein</fullName>
    </submittedName>
</protein>
<organism evidence="1 2">
    <name type="scientific">Alligator mississippiensis</name>
    <name type="common">American alligator</name>
    <dbReference type="NCBI Taxonomy" id="8496"/>
    <lineage>
        <taxon>Eukaryota</taxon>
        <taxon>Metazoa</taxon>
        <taxon>Chordata</taxon>
        <taxon>Craniata</taxon>
        <taxon>Vertebrata</taxon>
        <taxon>Euteleostomi</taxon>
        <taxon>Archelosauria</taxon>
        <taxon>Archosauria</taxon>
        <taxon>Crocodylia</taxon>
        <taxon>Alligatoridae</taxon>
        <taxon>Alligatorinae</taxon>
        <taxon>Alligator</taxon>
    </lineage>
</organism>
<dbReference type="AlphaFoldDB" id="A0A151NL22"/>
<keyword evidence="2" id="KW-1185">Reference proteome</keyword>